<comment type="caution">
    <text evidence="2">The sequence shown here is derived from an EMBL/GenBank/DDBJ whole genome shotgun (WGS) entry which is preliminary data.</text>
</comment>
<dbReference type="RefSeq" id="WP_133219937.1">
    <property type="nucleotide sequence ID" value="NZ_NRSG01000045.1"/>
</dbReference>
<organism evidence="2 3">
    <name type="scientific">Paracraurococcus ruber</name>
    <dbReference type="NCBI Taxonomy" id="77675"/>
    <lineage>
        <taxon>Bacteria</taxon>
        <taxon>Pseudomonadati</taxon>
        <taxon>Pseudomonadota</taxon>
        <taxon>Alphaproteobacteria</taxon>
        <taxon>Acetobacterales</taxon>
        <taxon>Roseomonadaceae</taxon>
        <taxon>Paracraurococcus</taxon>
    </lineage>
</organism>
<evidence type="ECO:0000313" key="2">
    <source>
        <dbReference type="EMBL" id="MBK1658286.1"/>
    </source>
</evidence>
<evidence type="ECO:0000313" key="3">
    <source>
        <dbReference type="Proteomes" id="UP000697995"/>
    </source>
</evidence>
<feature type="region of interest" description="Disordered" evidence="1">
    <location>
        <begin position="431"/>
        <end position="452"/>
    </location>
</feature>
<keyword evidence="3" id="KW-1185">Reference proteome</keyword>
<name>A0ABS1CUU5_9PROT</name>
<dbReference type="EMBL" id="NRSG01000045">
    <property type="protein sequence ID" value="MBK1658286.1"/>
    <property type="molecule type" value="Genomic_DNA"/>
</dbReference>
<proteinExistence type="predicted"/>
<reference evidence="2 3" key="1">
    <citation type="journal article" date="2020" name="Microorganisms">
        <title>Osmotic Adaptation and Compatible Solute Biosynthesis of Phototrophic Bacteria as Revealed from Genome Analyses.</title>
        <authorList>
            <person name="Imhoff J.F."/>
            <person name="Rahn T."/>
            <person name="Kunzel S."/>
            <person name="Keller A."/>
            <person name="Neulinger S.C."/>
        </authorList>
    </citation>
    <scope>NUCLEOTIDE SEQUENCE [LARGE SCALE GENOMIC DNA]</scope>
    <source>
        <strain evidence="2 3">DSM 15382</strain>
    </source>
</reference>
<feature type="compositionally biased region" description="Low complexity" evidence="1">
    <location>
        <begin position="29"/>
        <end position="43"/>
    </location>
</feature>
<dbReference type="Proteomes" id="UP000697995">
    <property type="component" value="Unassembled WGS sequence"/>
</dbReference>
<sequence length="759" mass="80697">MNGDGEGPLPLGRRAALGLLGATLAGCGDRPEGPAAARAQPAQRRPPPQAAGGMPAVVMPVPVPCPGQPGDLVGLVLEGLEGGSPAATVVVFGQAFRVGDLPRGAGLTARLAADGRPLPAQLDVQTRHPDGSVRFGVVSLAAPALRPGARAGVMLAVGEAAGGPLALGTAFAGRSAVLEVAPAEGGEPWRADLLALAQAVGGRPWQSGPLVTQVRVAAPVPAAAAGSASLRLVADIAARADGSLWVDCWLRNDIAMRPNGGAATYRMRLMLDGREALRVAEPLRHWQYSGWGRLLGSRAGGDAAATPPLVRHDPAYLAETAAVARYDLSTGVDEASLQRMAQAQAQPAWAQPLGNRGIEQKMGAPGARPDLGQTTMWQAAWLISGDPRAAAHAVDQAEAAGAVPWHFWDPAGGAEGRGGWMDERRWPELWVDGRGGRPPRGLLQPFGSGTSNRGGNWGTIPSHQPNLSYLPFLLTGRRAFLDNLTAQGCWNVLENWPANRGYDEQGPIRGINIVKNRQLRTAAWSMRQVGEAAWIAPDDDPHRAYLREVEAANWGWIRAKLPDWTALQGDVHGYILWTGFGYNPSISPWQQDYFASTAAASARRGGEDARAILSWMTNFIVGRFHAEAKGLPRHDSVNYTLALFPTPLPQFPEPPAKPFKTWAEIGKATQDRGTSNGDGWAQSNGEYARLGLLSLALMIEIFDLEEAKQAYTWLAGSGAPYIQQQVFARMPQHNIVPRGMPRIPARQPRCIAAAAPRAT</sequence>
<feature type="region of interest" description="Disordered" evidence="1">
    <location>
        <begin position="29"/>
        <end position="55"/>
    </location>
</feature>
<protein>
    <submittedName>
        <fullName evidence="2">Uncharacterized protein</fullName>
    </submittedName>
</protein>
<gene>
    <name evidence="2" type="ORF">CKO45_08590</name>
</gene>
<evidence type="ECO:0000256" key="1">
    <source>
        <dbReference type="SAM" id="MobiDB-lite"/>
    </source>
</evidence>
<accession>A0ABS1CUU5</accession>